<dbReference type="EMBL" id="QXFV01004966">
    <property type="protein sequence ID" value="KAE8966947.1"/>
    <property type="molecule type" value="Genomic_DNA"/>
</dbReference>
<reference evidence="1 3" key="1">
    <citation type="submission" date="2018-09" db="EMBL/GenBank/DDBJ databases">
        <title>Genomic investigation of the strawberry pathogen Phytophthora fragariae indicates pathogenicity is determined by transcriptional variation in three key races.</title>
        <authorList>
            <person name="Adams T.M."/>
            <person name="Armitage A.D."/>
            <person name="Sobczyk M.K."/>
            <person name="Bates H.J."/>
            <person name="Dunwell J.M."/>
            <person name="Nellist C.F."/>
            <person name="Harrison R.J."/>
        </authorList>
    </citation>
    <scope>NUCLEOTIDE SEQUENCE [LARGE SCALE GENOMIC DNA]</scope>
    <source>
        <strain evidence="1 3">SCRP249</strain>
        <strain evidence="2 4">SCRP333</strain>
    </source>
</reference>
<evidence type="ECO:0000313" key="1">
    <source>
        <dbReference type="EMBL" id="KAE8966947.1"/>
    </source>
</evidence>
<evidence type="ECO:0000313" key="4">
    <source>
        <dbReference type="Proteomes" id="UP000434957"/>
    </source>
</evidence>
<accession>A0A6A3HCP1</accession>
<organism evidence="1 3">
    <name type="scientific">Phytophthora rubi</name>
    <dbReference type="NCBI Taxonomy" id="129364"/>
    <lineage>
        <taxon>Eukaryota</taxon>
        <taxon>Sar</taxon>
        <taxon>Stramenopiles</taxon>
        <taxon>Oomycota</taxon>
        <taxon>Peronosporomycetes</taxon>
        <taxon>Peronosporales</taxon>
        <taxon>Peronosporaceae</taxon>
        <taxon>Phytophthora</taxon>
    </lineage>
</organism>
<name>A0A6A3HCP1_9STRA</name>
<sequence>MYLSWSGGCTSTLPDLTGCLRDPELRMARQLTSLDVRPPCGSIDMAQVRELRTHDFECLPLVKKKFPTKSKAAVMSVVTSASNAMEPIHHLDANILNLIFVFASTPARRFVKCWTEEDYESDW</sequence>
<dbReference type="Proteomes" id="UP000434957">
    <property type="component" value="Unassembled WGS sequence"/>
</dbReference>
<evidence type="ECO:0000313" key="3">
    <source>
        <dbReference type="Proteomes" id="UP000429607"/>
    </source>
</evidence>
<protein>
    <submittedName>
        <fullName evidence="1">Uncharacterized protein</fullName>
    </submittedName>
</protein>
<keyword evidence="4" id="KW-1185">Reference proteome</keyword>
<comment type="caution">
    <text evidence="1">The sequence shown here is derived from an EMBL/GenBank/DDBJ whole genome shotgun (WGS) entry which is preliminary data.</text>
</comment>
<evidence type="ECO:0000313" key="2">
    <source>
        <dbReference type="EMBL" id="KAE9275729.1"/>
    </source>
</evidence>
<dbReference type="Proteomes" id="UP000429607">
    <property type="component" value="Unassembled WGS sequence"/>
</dbReference>
<dbReference type="EMBL" id="QXFT01004810">
    <property type="protein sequence ID" value="KAE9275729.1"/>
    <property type="molecule type" value="Genomic_DNA"/>
</dbReference>
<gene>
    <name evidence="1" type="ORF">PR001_g28246</name>
    <name evidence="2" type="ORF">PR003_g29255</name>
</gene>
<proteinExistence type="predicted"/>
<dbReference type="AlphaFoldDB" id="A0A6A3HCP1"/>